<evidence type="ECO:0000313" key="3">
    <source>
        <dbReference type="Proteomes" id="UP001209730"/>
    </source>
</evidence>
<reference evidence="2" key="1">
    <citation type="submission" date="2022-11" db="EMBL/GenBank/DDBJ databases">
        <title>Chitin-degrading and fungicidal potential of chitinolytic bacterial strains from marine environment of the Pacific Ocean regions.</title>
        <authorList>
            <person name="Pentekhina I."/>
            <person name="Nedashkovskaya O."/>
            <person name="Seitkalieva A."/>
            <person name="Podvolotskaya A."/>
            <person name="Tekutyeva L."/>
            <person name="Balabanova L."/>
        </authorList>
    </citation>
    <scope>NUCLEOTIDE SEQUENCE</scope>
    <source>
        <strain evidence="2">KMM 6838</strain>
    </source>
</reference>
<feature type="transmembrane region" description="Helical" evidence="1">
    <location>
        <begin position="9"/>
        <end position="26"/>
    </location>
</feature>
<dbReference type="EMBL" id="JAPHQB010000015">
    <property type="protein sequence ID" value="MCX2802234.1"/>
    <property type="molecule type" value="Genomic_DNA"/>
</dbReference>
<feature type="transmembrane region" description="Helical" evidence="1">
    <location>
        <begin position="32"/>
        <end position="58"/>
    </location>
</feature>
<evidence type="ECO:0008006" key="4">
    <source>
        <dbReference type="Google" id="ProtNLM"/>
    </source>
</evidence>
<keyword evidence="1" id="KW-1133">Transmembrane helix</keyword>
<name>A0AB35HZE4_MICTH</name>
<dbReference type="Proteomes" id="UP001209730">
    <property type="component" value="Unassembled WGS sequence"/>
</dbReference>
<comment type="caution">
    <text evidence="2">The sequence shown here is derived from an EMBL/GenBank/DDBJ whole genome shotgun (WGS) entry which is preliminary data.</text>
</comment>
<protein>
    <recommendedName>
        <fullName evidence="4">TM2 domain-containing protein</fullName>
    </recommendedName>
</protein>
<dbReference type="RefSeq" id="WP_266066198.1">
    <property type="nucleotide sequence ID" value="NZ_JAPHQA010000015.1"/>
</dbReference>
<organism evidence="2 3">
    <name type="scientific">Microbulbifer thermotolerans</name>
    <dbReference type="NCBI Taxonomy" id="252514"/>
    <lineage>
        <taxon>Bacteria</taxon>
        <taxon>Pseudomonadati</taxon>
        <taxon>Pseudomonadota</taxon>
        <taxon>Gammaproteobacteria</taxon>
        <taxon>Cellvibrionales</taxon>
        <taxon>Microbulbiferaceae</taxon>
        <taxon>Microbulbifer</taxon>
    </lineage>
</organism>
<proteinExistence type="predicted"/>
<sequence>MSFSEKSRLTSFVLTLLFGPIGLFYSSTAGGLVLTIIAIISAPTIVGPIICWVLSILIGDHCTHKHNKGIRDIKTALVEGRQAR</sequence>
<accession>A0AB35HZE4</accession>
<dbReference type="AlphaFoldDB" id="A0AB35HZE4"/>
<evidence type="ECO:0000256" key="1">
    <source>
        <dbReference type="SAM" id="Phobius"/>
    </source>
</evidence>
<keyword evidence="1" id="KW-0812">Transmembrane</keyword>
<gene>
    <name evidence="2" type="ORF">OQJ68_10600</name>
</gene>
<keyword evidence="1" id="KW-0472">Membrane</keyword>
<evidence type="ECO:0000313" key="2">
    <source>
        <dbReference type="EMBL" id="MCX2802234.1"/>
    </source>
</evidence>